<dbReference type="EMBL" id="JAUSUC010000036">
    <property type="protein sequence ID" value="MDQ0216131.1"/>
    <property type="molecule type" value="Genomic_DNA"/>
</dbReference>
<proteinExistence type="predicted"/>
<evidence type="ECO:0000313" key="1">
    <source>
        <dbReference type="EMBL" id="MDQ0216131.1"/>
    </source>
</evidence>
<reference evidence="1" key="1">
    <citation type="submission" date="2023-07" db="EMBL/GenBank/DDBJ databases">
        <title>Genomic Encyclopedia of Type Strains, Phase IV (KMG-IV): sequencing the most valuable type-strain genomes for metagenomic binning, comparative biology and taxonomic classification.</title>
        <authorList>
            <person name="Goeker M."/>
        </authorList>
    </citation>
    <scope>NUCLEOTIDE SEQUENCE</scope>
    <source>
        <strain evidence="1">DSM 23947</strain>
    </source>
</reference>
<name>A0AAJ1T3V3_9BACI</name>
<protein>
    <submittedName>
        <fullName evidence="1">House-cleaning noncanonical NTP pyrophosphatase (MazG superfamily)</fullName>
    </submittedName>
</protein>
<organism evidence="1 2">
    <name type="scientific">Oikeobacillus pervagus</name>
    <dbReference type="NCBI Taxonomy" id="1325931"/>
    <lineage>
        <taxon>Bacteria</taxon>
        <taxon>Bacillati</taxon>
        <taxon>Bacillota</taxon>
        <taxon>Bacilli</taxon>
        <taxon>Bacillales</taxon>
        <taxon>Bacillaceae</taxon>
        <taxon>Oikeobacillus</taxon>
    </lineage>
</organism>
<comment type="caution">
    <text evidence="1">The sequence shown here is derived from an EMBL/GenBank/DDBJ whole genome shotgun (WGS) entry which is preliminary data.</text>
</comment>
<sequence>MLEYLNSTTNEEALEELADLFEIIHSLVKVHGADIEKLEEIRRQKAVQRGGFQERIFLIEVEDE</sequence>
<accession>A0AAJ1T3V3</accession>
<keyword evidence="2" id="KW-1185">Reference proteome</keyword>
<dbReference type="Proteomes" id="UP001237207">
    <property type="component" value="Unassembled WGS sequence"/>
</dbReference>
<dbReference type="AlphaFoldDB" id="A0AAJ1T3V3"/>
<gene>
    <name evidence="1" type="ORF">J2S13_002553</name>
</gene>
<evidence type="ECO:0000313" key="2">
    <source>
        <dbReference type="Proteomes" id="UP001237207"/>
    </source>
</evidence>